<dbReference type="InterPro" id="IPR038333">
    <property type="entry name" value="T1MK-like_N_sf"/>
</dbReference>
<evidence type="ECO:0000256" key="7">
    <source>
        <dbReference type="ARBA" id="ARBA00047942"/>
    </source>
</evidence>
<dbReference type="PANTHER" id="PTHR42933:SF3">
    <property type="entry name" value="TYPE I RESTRICTION ENZYME MJAVIII METHYLASE SUBUNIT"/>
    <property type="match status" value="1"/>
</dbReference>
<keyword evidence="6" id="KW-0680">Restriction system</keyword>
<dbReference type="GO" id="GO:0009007">
    <property type="term" value="F:site-specific DNA-methyltransferase (adenine-specific) activity"/>
    <property type="evidence" value="ECO:0007669"/>
    <property type="project" value="UniProtKB-EC"/>
</dbReference>
<evidence type="ECO:0000256" key="3">
    <source>
        <dbReference type="ARBA" id="ARBA00022603"/>
    </source>
</evidence>
<keyword evidence="12" id="KW-1185">Reference proteome</keyword>
<dbReference type="Pfam" id="PF12161">
    <property type="entry name" value="HsdM_N"/>
    <property type="match status" value="1"/>
</dbReference>
<dbReference type="EMBL" id="FZNP01000003">
    <property type="protein sequence ID" value="SNR52209.1"/>
    <property type="molecule type" value="Genomic_DNA"/>
</dbReference>
<dbReference type="GO" id="GO:0008170">
    <property type="term" value="F:N-methyltransferase activity"/>
    <property type="evidence" value="ECO:0007669"/>
    <property type="project" value="InterPro"/>
</dbReference>
<comment type="similarity">
    <text evidence="1">Belongs to the N(4)/N(6)-methyltransferase family.</text>
</comment>
<dbReference type="Proteomes" id="UP000198420">
    <property type="component" value="Unassembled WGS sequence"/>
</dbReference>
<proteinExistence type="inferred from homology"/>
<keyword evidence="5" id="KW-0949">S-adenosyl-L-methionine</keyword>
<dbReference type="Pfam" id="PF02384">
    <property type="entry name" value="N6_Mtase"/>
    <property type="match status" value="1"/>
</dbReference>
<gene>
    <name evidence="11" type="ORF">SAMN06265355_103531</name>
</gene>
<feature type="domain" description="N6 adenine-specific DNA methyltransferase N-terminal" evidence="10">
    <location>
        <begin position="36"/>
        <end position="178"/>
    </location>
</feature>
<evidence type="ECO:0000259" key="9">
    <source>
        <dbReference type="Pfam" id="PF02384"/>
    </source>
</evidence>
<dbReference type="Gene3D" id="3.40.50.150">
    <property type="entry name" value="Vaccinia Virus protein VP39"/>
    <property type="match status" value="1"/>
</dbReference>
<evidence type="ECO:0000259" key="10">
    <source>
        <dbReference type="Pfam" id="PF12161"/>
    </source>
</evidence>
<evidence type="ECO:0000256" key="8">
    <source>
        <dbReference type="SAM" id="Coils"/>
    </source>
</evidence>
<name>A0A238X2Z4_9ACTN</name>
<evidence type="ECO:0000256" key="1">
    <source>
        <dbReference type="ARBA" id="ARBA00006594"/>
    </source>
</evidence>
<sequence>MLGPTGRPRRAVCLSLSKPHDELGAPSVAKLTLPQLEAHLFGAADILRGKMDASEFKEYIFGMLFLKRCSDQFDTIRERIVEEQLAAGRTRMQAEELADNPLFYSGGDFFVPKTARWKHIVDESGKKAVADLLNKALAALEEANGEALQGVVGHIDFSRKVGKTTLSNQSLQKLVRHFNRHGYRLRNDDFEFPDLLGAAYEYLIGEFADSAGKKGGEFYTPRGVVRMMARLVDPHEGMRIYDPCAGSGGMLIMAKEYVAENGEDASDLSLYGQEANGGTWAISKMNMILHGIVNAELENDDTLANPMHEENGRLLTYDRVLTNPPFSQNYERAGMKHEDRFEYGWAPETGKKADWMFAQHVLAVLRRDGVGATVMPHGVLFRGGEEGKIRKAVIEADRLEAVIGLAPNLFYGTGIPACILILRGTAPRPASHQGKVLFINADREYTSGRAQNYLDPEHAQKIVAAHRAFLADETMEIPGFARVVSLDELAENDFNLNIRRYVDNTPPPEPQDVRAHLHGGVPRTEGEAHEAAFRAFGVDVHTLFTPRDDDYYDFPAEGWQSVVDRIPELTAPAEERLREAFDEWWDSHAKRLRELPGTRRVMDTRAELLESFVAELTPIGVLDRFQLAGAVASWWGGVQADIRTLAYNQFSGVVQGWLTSIQTAFDDEGSAAVLNAQRRAAAKRKAKDHPLVPFVLADYLTELEEAENLRAELDAKVKAATATPDEDAEDAEPVDPVVLKRLKAQLTAAKAKVKKLEAAFVDKLAAGVRQIQNAETEPDLVMHILKADLSRRLDARMATRRRALAGRYKTWAEKYAVTLPELEAQRAAASARVNEILRELGYE</sequence>
<evidence type="ECO:0000256" key="6">
    <source>
        <dbReference type="ARBA" id="ARBA00022747"/>
    </source>
</evidence>
<reference evidence="12" key="1">
    <citation type="submission" date="2017-06" db="EMBL/GenBank/DDBJ databases">
        <authorList>
            <person name="Varghese N."/>
            <person name="Submissions S."/>
        </authorList>
    </citation>
    <scope>NUCLEOTIDE SEQUENCE [LARGE SCALE GENOMIC DNA]</scope>
    <source>
        <strain evidence="12">DSM 44485</strain>
    </source>
</reference>
<accession>A0A238X2Z4</accession>
<organism evidence="11 12">
    <name type="scientific">Actinomadura mexicana</name>
    <dbReference type="NCBI Taxonomy" id="134959"/>
    <lineage>
        <taxon>Bacteria</taxon>
        <taxon>Bacillati</taxon>
        <taxon>Actinomycetota</taxon>
        <taxon>Actinomycetes</taxon>
        <taxon>Streptosporangiales</taxon>
        <taxon>Thermomonosporaceae</taxon>
        <taxon>Actinomadura</taxon>
    </lineage>
</organism>
<dbReference type="InterPro" id="IPR003356">
    <property type="entry name" value="DNA_methylase_A-5"/>
</dbReference>
<evidence type="ECO:0000256" key="2">
    <source>
        <dbReference type="ARBA" id="ARBA00011900"/>
    </source>
</evidence>
<dbReference type="AlphaFoldDB" id="A0A238X2Z4"/>
<evidence type="ECO:0000256" key="5">
    <source>
        <dbReference type="ARBA" id="ARBA00022691"/>
    </source>
</evidence>
<evidence type="ECO:0000313" key="11">
    <source>
        <dbReference type="EMBL" id="SNR52209.1"/>
    </source>
</evidence>
<dbReference type="GO" id="GO:0009307">
    <property type="term" value="P:DNA restriction-modification system"/>
    <property type="evidence" value="ECO:0007669"/>
    <property type="project" value="UniProtKB-KW"/>
</dbReference>
<dbReference type="GO" id="GO:0003677">
    <property type="term" value="F:DNA binding"/>
    <property type="evidence" value="ECO:0007669"/>
    <property type="project" value="InterPro"/>
</dbReference>
<keyword evidence="4" id="KW-0808">Transferase</keyword>
<keyword evidence="8" id="KW-0175">Coiled coil</keyword>
<feature type="domain" description="DNA methylase adenine-specific" evidence="9">
    <location>
        <begin position="194"/>
        <end position="504"/>
    </location>
</feature>
<evidence type="ECO:0000313" key="12">
    <source>
        <dbReference type="Proteomes" id="UP000198420"/>
    </source>
</evidence>
<dbReference type="EC" id="2.1.1.72" evidence="2"/>
<protein>
    <recommendedName>
        <fullName evidence="2">site-specific DNA-methyltransferase (adenine-specific)</fullName>
        <ecNumber evidence="2">2.1.1.72</ecNumber>
    </recommendedName>
</protein>
<dbReference type="PANTHER" id="PTHR42933">
    <property type="entry name" value="SLR6095 PROTEIN"/>
    <property type="match status" value="1"/>
</dbReference>
<dbReference type="PRINTS" id="PR00507">
    <property type="entry name" value="N12N6MTFRASE"/>
</dbReference>
<dbReference type="InterPro" id="IPR022749">
    <property type="entry name" value="D12N6_MeTrfase_N"/>
</dbReference>
<evidence type="ECO:0000256" key="4">
    <source>
        <dbReference type="ARBA" id="ARBA00022679"/>
    </source>
</evidence>
<dbReference type="Gene3D" id="1.20.1260.30">
    <property type="match status" value="1"/>
</dbReference>
<dbReference type="GO" id="GO:0032259">
    <property type="term" value="P:methylation"/>
    <property type="evidence" value="ECO:0007669"/>
    <property type="project" value="UniProtKB-KW"/>
</dbReference>
<comment type="catalytic activity">
    <reaction evidence="7">
        <text>a 2'-deoxyadenosine in DNA + S-adenosyl-L-methionine = an N(6)-methyl-2'-deoxyadenosine in DNA + S-adenosyl-L-homocysteine + H(+)</text>
        <dbReference type="Rhea" id="RHEA:15197"/>
        <dbReference type="Rhea" id="RHEA-COMP:12418"/>
        <dbReference type="Rhea" id="RHEA-COMP:12419"/>
        <dbReference type="ChEBI" id="CHEBI:15378"/>
        <dbReference type="ChEBI" id="CHEBI:57856"/>
        <dbReference type="ChEBI" id="CHEBI:59789"/>
        <dbReference type="ChEBI" id="CHEBI:90615"/>
        <dbReference type="ChEBI" id="CHEBI:90616"/>
        <dbReference type="EC" id="2.1.1.72"/>
    </reaction>
</comment>
<keyword evidence="3" id="KW-0489">Methyltransferase</keyword>
<dbReference type="InterPro" id="IPR029063">
    <property type="entry name" value="SAM-dependent_MTases_sf"/>
</dbReference>
<dbReference type="OrthoDB" id="9784823at2"/>
<dbReference type="SUPFAM" id="SSF53335">
    <property type="entry name" value="S-adenosyl-L-methionine-dependent methyltransferases"/>
    <property type="match status" value="1"/>
</dbReference>
<feature type="coiled-coil region" evidence="8">
    <location>
        <begin position="696"/>
        <end position="759"/>
    </location>
</feature>
<dbReference type="InterPro" id="IPR051537">
    <property type="entry name" value="DNA_Adenine_Mtase"/>
</dbReference>